<sequence length="514" mass="54934">MASSSKSPPAIQLRSTTAWVSSSSSSGTAIASSRTDTDTTANPWTIEDDEAEGDVDGVFQQQQQQSGRNEFPLLPPVDGGKDAWLFLAACFVLEALVWGFPFAFGIFQSYYSITAPFAGANNIAIIGTCATGIMYLDAPIIVYLLRRYPKPARWASIVGLLAMCAALALSSLATTVPQLIVTQGILYALGGSVAYSPCIIYLDEWFVKRKGLAYGIMWSGTGLGGVVLPILLEHLLSSYGFQTTLRLFGGLMFALSAPLAWFIKPRLPIRPFNTNYNNSDNEENHHTLSGGTSVNLNFVLSRPFLLYQLANIVEATGYFLPAIYLPSYARSAIGASPFPSALTLLLLNVASVFGCVAMGSLIDRIHVTTCILVSTLGTVAGTFLLWGFSASLPLLYVFCIVYGLFAGSFTSAWPGIMREVARQQREEREDGDGSGGDNAKAPADPTMVFAFLALGRGVGNMVSGPLSEALMRDAPWRGQAFGGYGSGYGGLIAFTGATALFGGGSYAWRKLGWL</sequence>
<evidence type="ECO:0000313" key="6">
    <source>
        <dbReference type="Proteomes" id="UP001174934"/>
    </source>
</evidence>
<dbReference type="GO" id="GO:0022857">
    <property type="term" value="F:transmembrane transporter activity"/>
    <property type="evidence" value="ECO:0007669"/>
    <property type="project" value="InterPro"/>
</dbReference>
<comment type="subcellular location">
    <subcellularLocation>
        <location evidence="1">Membrane</location>
        <topology evidence="1">Multi-pass membrane protein</topology>
    </subcellularLocation>
</comment>
<dbReference type="Pfam" id="PF07690">
    <property type="entry name" value="MFS_1"/>
    <property type="match status" value="1"/>
</dbReference>
<evidence type="ECO:0000256" key="2">
    <source>
        <dbReference type="ARBA" id="ARBA00006727"/>
    </source>
</evidence>
<feature type="transmembrane region" description="Helical" evidence="4">
    <location>
        <begin position="304"/>
        <end position="324"/>
    </location>
</feature>
<evidence type="ECO:0000313" key="5">
    <source>
        <dbReference type="EMBL" id="KAK0630770.1"/>
    </source>
</evidence>
<organism evidence="5 6">
    <name type="scientific">Bombardia bombarda</name>
    <dbReference type="NCBI Taxonomy" id="252184"/>
    <lineage>
        <taxon>Eukaryota</taxon>
        <taxon>Fungi</taxon>
        <taxon>Dikarya</taxon>
        <taxon>Ascomycota</taxon>
        <taxon>Pezizomycotina</taxon>
        <taxon>Sordariomycetes</taxon>
        <taxon>Sordariomycetidae</taxon>
        <taxon>Sordariales</taxon>
        <taxon>Lasiosphaeriaceae</taxon>
        <taxon>Bombardia</taxon>
    </lineage>
</organism>
<evidence type="ECO:0000256" key="3">
    <source>
        <dbReference type="SAM" id="MobiDB-lite"/>
    </source>
</evidence>
<feature type="compositionally biased region" description="Low complexity" evidence="3">
    <location>
        <begin position="15"/>
        <end position="33"/>
    </location>
</feature>
<dbReference type="PANTHER" id="PTHR11360">
    <property type="entry name" value="MONOCARBOXYLATE TRANSPORTER"/>
    <property type="match status" value="1"/>
</dbReference>
<feature type="transmembrane region" description="Helical" evidence="4">
    <location>
        <begin position="344"/>
        <end position="362"/>
    </location>
</feature>
<feature type="transmembrane region" description="Helical" evidence="4">
    <location>
        <begin position="212"/>
        <end position="232"/>
    </location>
</feature>
<keyword evidence="6" id="KW-1185">Reference proteome</keyword>
<feature type="transmembrane region" description="Helical" evidence="4">
    <location>
        <begin position="394"/>
        <end position="416"/>
    </location>
</feature>
<feature type="transmembrane region" description="Helical" evidence="4">
    <location>
        <begin position="369"/>
        <end position="388"/>
    </location>
</feature>
<dbReference type="InterPro" id="IPR036259">
    <property type="entry name" value="MFS_trans_sf"/>
</dbReference>
<dbReference type="EMBL" id="JAULSR010000002">
    <property type="protein sequence ID" value="KAK0630770.1"/>
    <property type="molecule type" value="Genomic_DNA"/>
</dbReference>
<dbReference type="Proteomes" id="UP001174934">
    <property type="component" value="Unassembled WGS sequence"/>
</dbReference>
<reference evidence="5" key="1">
    <citation type="submission" date="2023-06" db="EMBL/GenBank/DDBJ databases">
        <title>Genome-scale phylogeny and comparative genomics of the fungal order Sordariales.</title>
        <authorList>
            <consortium name="Lawrence Berkeley National Laboratory"/>
            <person name="Hensen N."/>
            <person name="Bonometti L."/>
            <person name="Westerberg I."/>
            <person name="Brannstrom I.O."/>
            <person name="Guillou S."/>
            <person name="Cros-Aarteil S."/>
            <person name="Calhoun S."/>
            <person name="Haridas S."/>
            <person name="Kuo A."/>
            <person name="Mondo S."/>
            <person name="Pangilinan J."/>
            <person name="Riley R."/>
            <person name="LaButti K."/>
            <person name="Andreopoulos B."/>
            <person name="Lipzen A."/>
            <person name="Chen C."/>
            <person name="Yanf M."/>
            <person name="Daum C."/>
            <person name="Ng V."/>
            <person name="Clum A."/>
            <person name="Steindorff A."/>
            <person name="Ohm R."/>
            <person name="Martin F."/>
            <person name="Silar P."/>
            <person name="Natvig D."/>
            <person name="Lalanne C."/>
            <person name="Gautier V."/>
            <person name="Ament-velasquez S.L."/>
            <person name="Kruys A."/>
            <person name="Hutchinson M.I."/>
            <person name="Powell A.J."/>
            <person name="Barry K."/>
            <person name="Miller A.N."/>
            <person name="Grigoriev I.V."/>
            <person name="Debuchy R."/>
            <person name="Gladieux P."/>
            <person name="Thoren M.H."/>
            <person name="Johannesson H."/>
        </authorList>
    </citation>
    <scope>NUCLEOTIDE SEQUENCE</scope>
    <source>
        <strain evidence="5">SMH3391-2</strain>
    </source>
</reference>
<dbReference type="InterPro" id="IPR050327">
    <property type="entry name" value="Proton-linked_MCT"/>
</dbReference>
<dbReference type="SUPFAM" id="SSF103473">
    <property type="entry name" value="MFS general substrate transporter"/>
    <property type="match status" value="1"/>
</dbReference>
<dbReference type="PANTHER" id="PTHR11360:SF287">
    <property type="entry name" value="MFS MONOCARBOXYLATE TRANSPORTER"/>
    <property type="match status" value="1"/>
</dbReference>
<name>A0AA40CA55_9PEZI</name>
<feature type="region of interest" description="Disordered" evidence="3">
    <location>
        <begin position="422"/>
        <end position="442"/>
    </location>
</feature>
<accession>A0AA40CA55</accession>
<feature type="transmembrane region" description="Helical" evidence="4">
    <location>
        <begin position="84"/>
        <end position="111"/>
    </location>
</feature>
<dbReference type="InterPro" id="IPR011701">
    <property type="entry name" value="MFS"/>
</dbReference>
<evidence type="ECO:0000256" key="4">
    <source>
        <dbReference type="SAM" id="Phobius"/>
    </source>
</evidence>
<protein>
    <submittedName>
        <fullName evidence="5">Major facilitator superfamily domain-containing protein</fullName>
    </submittedName>
</protein>
<keyword evidence="4" id="KW-1133">Transmembrane helix</keyword>
<dbReference type="AlphaFoldDB" id="A0AA40CA55"/>
<feature type="region of interest" description="Disordered" evidence="3">
    <location>
        <begin position="1"/>
        <end position="44"/>
    </location>
</feature>
<dbReference type="Gene3D" id="1.20.1250.20">
    <property type="entry name" value="MFS general substrate transporter like domains"/>
    <property type="match status" value="2"/>
</dbReference>
<feature type="transmembrane region" description="Helical" evidence="4">
    <location>
        <begin position="487"/>
        <end position="508"/>
    </location>
</feature>
<comment type="caution">
    <text evidence="5">The sequence shown here is derived from an EMBL/GenBank/DDBJ whole genome shotgun (WGS) entry which is preliminary data.</text>
</comment>
<feature type="transmembrane region" description="Helical" evidence="4">
    <location>
        <begin position="152"/>
        <end position="173"/>
    </location>
</feature>
<feature type="transmembrane region" description="Helical" evidence="4">
    <location>
        <begin position="179"/>
        <end position="200"/>
    </location>
</feature>
<feature type="transmembrane region" description="Helical" evidence="4">
    <location>
        <begin position="123"/>
        <end position="145"/>
    </location>
</feature>
<comment type="similarity">
    <text evidence="2">Belongs to the major facilitator superfamily. Monocarboxylate porter (TC 2.A.1.13) family.</text>
</comment>
<keyword evidence="4" id="KW-0812">Transmembrane</keyword>
<evidence type="ECO:0000256" key="1">
    <source>
        <dbReference type="ARBA" id="ARBA00004141"/>
    </source>
</evidence>
<gene>
    <name evidence="5" type="ORF">B0T17DRAFT_491037</name>
</gene>
<feature type="transmembrane region" description="Helical" evidence="4">
    <location>
        <begin position="244"/>
        <end position="263"/>
    </location>
</feature>
<keyword evidence="4" id="KW-0472">Membrane</keyword>
<dbReference type="GO" id="GO:0016020">
    <property type="term" value="C:membrane"/>
    <property type="evidence" value="ECO:0007669"/>
    <property type="project" value="UniProtKB-SubCell"/>
</dbReference>
<proteinExistence type="inferred from homology"/>